<dbReference type="AlphaFoldDB" id="A0A0P8BGG1"/>
<keyword evidence="2" id="KW-1277">Toxin-antitoxin system</keyword>
<evidence type="ECO:0000256" key="4">
    <source>
        <dbReference type="ARBA" id="ARBA00022759"/>
    </source>
</evidence>
<protein>
    <recommendedName>
        <fullName evidence="10">Periplasmic or secreted lipoprotein</fullName>
    </recommendedName>
</protein>
<dbReference type="STRING" id="1666911.HLUCCA11_20480"/>
<keyword evidence="7" id="KW-0346">Stress response</keyword>
<sequence>MPSKSPRITAKQVIRQLKAAGFVEASQSGSHLKLFNAESRRTAIVPIHSSKVIPVGTLKSIEKQAGIKFL</sequence>
<dbReference type="InterPro" id="IPR012933">
    <property type="entry name" value="HicA_mRNA_interferase"/>
</dbReference>
<dbReference type="GO" id="GO:0003729">
    <property type="term" value="F:mRNA binding"/>
    <property type="evidence" value="ECO:0007669"/>
    <property type="project" value="InterPro"/>
</dbReference>
<evidence type="ECO:0000256" key="3">
    <source>
        <dbReference type="ARBA" id="ARBA00022722"/>
    </source>
</evidence>
<evidence type="ECO:0008006" key="10">
    <source>
        <dbReference type="Google" id="ProtNLM"/>
    </source>
</evidence>
<accession>A0A0P8BGG1</accession>
<dbReference type="SUPFAM" id="SSF54786">
    <property type="entry name" value="YcfA/nrd intein domain"/>
    <property type="match status" value="1"/>
</dbReference>
<evidence type="ECO:0000313" key="9">
    <source>
        <dbReference type="Proteomes" id="UP000050465"/>
    </source>
</evidence>
<evidence type="ECO:0000256" key="2">
    <source>
        <dbReference type="ARBA" id="ARBA00022649"/>
    </source>
</evidence>
<dbReference type="Pfam" id="PF07927">
    <property type="entry name" value="HicA_toxin"/>
    <property type="match status" value="1"/>
</dbReference>
<evidence type="ECO:0000256" key="5">
    <source>
        <dbReference type="ARBA" id="ARBA00022801"/>
    </source>
</evidence>
<dbReference type="InterPro" id="IPR038570">
    <property type="entry name" value="HicA_sf"/>
</dbReference>
<proteinExistence type="inferred from homology"/>
<keyword evidence="5" id="KW-0378">Hydrolase</keyword>
<dbReference type="Proteomes" id="UP000050465">
    <property type="component" value="Unassembled WGS sequence"/>
</dbReference>
<keyword evidence="3" id="KW-0540">Nuclease</keyword>
<keyword evidence="4" id="KW-0255">Endonuclease</keyword>
<dbReference type="Gene3D" id="3.30.920.30">
    <property type="entry name" value="Hypothetical protein"/>
    <property type="match status" value="1"/>
</dbReference>
<evidence type="ECO:0000256" key="1">
    <source>
        <dbReference type="ARBA" id="ARBA00006620"/>
    </source>
</evidence>
<comment type="caution">
    <text evidence="8">The sequence shown here is derived from an EMBL/GenBank/DDBJ whole genome shotgun (WGS) entry which is preliminary data.</text>
</comment>
<reference evidence="8 9" key="1">
    <citation type="submission" date="2015-09" db="EMBL/GenBank/DDBJ databases">
        <title>Identification and resolution of microdiversity through metagenomic sequencing of parallel consortia.</title>
        <authorList>
            <person name="Nelson W.C."/>
            <person name="Romine M.F."/>
            <person name="Lindemann S.R."/>
        </authorList>
    </citation>
    <scope>NUCLEOTIDE SEQUENCE [LARGE SCALE GENOMIC DNA]</scope>
    <source>
        <strain evidence="8">Ana</strain>
    </source>
</reference>
<comment type="similarity">
    <text evidence="1">Belongs to the HicA mRNA interferase family.</text>
</comment>
<gene>
    <name evidence="8" type="ORF">HLUCCA11_20480</name>
</gene>
<dbReference type="PATRIC" id="fig|1666911.3.peg.3377"/>
<dbReference type="EMBL" id="LJZR01000045">
    <property type="protein sequence ID" value="KPQ32817.1"/>
    <property type="molecule type" value="Genomic_DNA"/>
</dbReference>
<evidence type="ECO:0000313" key="8">
    <source>
        <dbReference type="EMBL" id="KPQ32817.1"/>
    </source>
</evidence>
<evidence type="ECO:0000256" key="7">
    <source>
        <dbReference type="ARBA" id="ARBA00023016"/>
    </source>
</evidence>
<name>A0A0P8BGG1_9CYAN</name>
<organism evidence="8 9">
    <name type="scientific">Phormidesmis priestleyi Ana</name>
    <dbReference type="NCBI Taxonomy" id="1666911"/>
    <lineage>
        <taxon>Bacteria</taxon>
        <taxon>Bacillati</taxon>
        <taxon>Cyanobacteriota</taxon>
        <taxon>Cyanophyceae</taxon>
        <taxon>Leptolyngbyales</taxon>
        <taxon>Leptolyngbyaceae</taxon>
        <taxon>Phormidesmis</taxon>
    </lineage>
</organism>
<dbReference type="GO" id="GO:0016787">
    <property type="term" value="F:hydrolase activity"/>
    <property type="evidence" value="ECO:0007669"/>
    <property type="project" value="UniProtKB-KW"/>
</dbReference>
<dbReference type="GO" id="GO:0004519">
    <property type="term" value="F:endonuclease activity"/>
    <property type="evidence" value="ECO:0007669"/>
    <property type="project" value="UniProtKB-KW"/>
</dbReference>
<evidence type="ECO:0000256" key="6">
    <source>
        <dbReference type="ARBA" id="ARBA00022884"/>
    </source>
</evidence>
<keyword evidence="6" id="KW-0694">RNA-binding</keyword>